<organism evidence="12 13">
    <name type="scientific">Diversispora epigaea</name>
    <dbReference type="NCBI Taxonomy" id="1348612"/>
    <lineage>
        <taxon>Eukaryota</taxon>
        <taxon>Fungi</taxon>
        <taxon>Fungi incertae sedis</taxon>
        <taxon>Mucoromycota</taxon>
        <taxon>Glomeromycotina</taxon>
        <taxon>Glomeromycetes</taxon>
        <taxon>Diversisporales</taxon>
        <taxon>Diversisporaceae</taxon>
        <taxon>Diversispora</taxon>
    </lineage>
</organism>
<evidence type="ECO:0000256" key="10">
    <source>
        <dbReference type="SAM" id="Phobius"/>
    </source>
</evidence>
<dbReference type="InterPro" id="IPR039899">
    <property type="entry name" value="BET1_SNARE"/>
</dbReference>
<gene>
    <name evidence="12" type="ORF">Glove_279g26</name>
</gene>
<evidence type="ECO:0000256" key="8">
    <source>
        <dbReference type="ARBA" id="ARBA00046280"/>
    </source>
</evidence>
<dbReference type="OrthoDB" id="261831at2759"/>
<dbReference type="SUPFAM" id="SSF58038">
    <property type="entry name" value="SNARE fusion complex"/>
    <property type="match status" value="1"/>
</dbReference>
<feature type="region of interest" description="Disordered" evidence="9">
    <location>
        <begin position="25"/>
        <end position="50"/>
    </location>
</feature>
<evidence type="ECO:0000256" key="6">
    <source>
        <dbReference type="ARBA" id="ARBA00023034"/>
    </source>
</evidence>
<proteinExistence type="predicted"/>
<evidence type="ECO:0000256" key="9">
    <source>
        <dbReference type="SAM" id="MobiDB-lite"/>
    </source>
</evidence>
<keyword evidence="3 10" id="KW-0812">Transmembrane</keyword>
<keyword evidence="5 10" id="KW-1133">Transmembrane helix</keyword>
<comment type="caution">
    <text evidence="12">The sequence shown here is derived from an EMBL/GenBank/DDBJ whole genome shotgun (WGS) entry which is preliminary data.</text>
</comment>
<dbReference type="STRING" id="1348612.A0A397I3J5"/>
<dbReference type="SMART" id="SM00397">
    <property type="entry name" value="t_SNARE"/>
    <property type="match status" value="1"/>
</dbReference>
<keyword evidence="2" id="KW-0813">Transport</keyword>
<evidence type="ECO:0000256" key="7">
    <source>
        <dbReference type="ARBA" id="ARBA00023136"/>
    </source>
</evidence>
<evidence type="ECO:0000256" key="4">
    <source>
        <dbReference type="ARBA" id="ARBA00022927"/>
    </source>
</evidence>
<dbReference type="Proteomes" id="UP000266861">
    <property type="component" value="Unassembled WGS sequence"/>
</dbReference>
<dbReference type="Gene3D" id="1.20.5.110">
    <property type="match status" value="1"/>
</dbReference>
<dbReference type="AlphaFoldDB" id="A0A397I3J5"/>
<keyword evidence="6" id="KW-0333">Golgi apparatus</keyword>
<name>A0A397I3J5_9GLOM</name>
<comment type="subcellular location">
    <subcellularLocation>
        <location evidence="8">Endomembrane system</location>
        <topology evidence="8">Single-pass type IV membrane protein</topology>
    </subcellularLocation>
    <subcellularLocation>
        <location evidence="1">Golgi apparatus membrane</location>
    </subcellularLocation>
</comment>
<dbReference type="PROSITE" id="PS50192">
    <property type="entry name" value="T_SNARE"/>
    <property type="match status" value="1"/>
</dbReference>
<sequence>MSQGRRPVRTYHHNSNYRDNRSALFTGAQSSGSSPAQLRTNSTKYPTNAHLDLESQNDDKIEGLTGKVKLLKEITLSIGESVKESNSLINSMSDEYSRTGDYLGGSINRLKTLATIQSNQFYVYFAFILFMMFIFLYFIFIR</sequence>
<evidence type="ECO:0000256" key="1">
    <source>
        <dbReference type="ARBA" id="ARBA00004394"/>
    </source>
</evidence>
<accession>A0A397I3J5</accession>
<dbReference type="GO" id="GO:0015031">
    <property type="term" value="P:protein transport"/>
    <property type="evidence" value="ECO:0007669"/>
    <property type="project" value="UniProtKB-KW"/>
</dbReference>
<feature type="compositionally biased region" description="Polar residues" evidence="9">
    <location>
        <begin position="27"/>
        <end position="46"/>
    </location>
</feature>
<keyword evidence="4" id="KW-0653">Protein transport</keyword>
<protein>
    <recommendedName>
        <fullName evidence="11">t-SNARE coiled-coil homology domain-containing protein</fullName>
    </recommendedName>
</protein>
<dbReference type="GO" id="GO:0000139">
    <property type="term" value="C:Golgi membrane"/>
    <property type="evidence" value="ECO:0007669"/>
    <property type="project" value="UniProtKB-SubCell"/>
</dbReference>
<dbReference type="EMBL" id="PQFF01000256">
    <property type="protein sequence ID" value="RHZ69732.1"/>
    <property type="molecule type" value="Genomic_DNA"/>
</dbReference>
<reference evidence="12 13" key="1">
    <citation type="submission" date="2018-08" db="EMBL/GenBank/DDBJ databases">
        <title>Genome and evolution of the arbuscular mycorrhizal fungus Diversispora epigaea (formerly Glomus versiforme) and its bacterial endosymbionts.</title>
        <authorList>
            <person name="Sun X."/>
            <person name="Fei Z."/>
            <person name="Harrison M."/>
        </authorList>
    </citation>
    <scope>NUCLEOTIDE SEQUENCE [LARGE SCALE GENOMIC DNA]</scope>
    <source>
        <strain evidence="12 13">IT104</strain>
    </source>
</reference>
<evidence type="ECO:0000313" key="13">
    <source>
        <dbReference type="Proteomes" id="UP000266861"/>
    </source>
</evidence>
<keyword evidence="7 10" id="KW-0472">Membrane</keyword>
<feature type="transmembrane region" description="Helical" evidence="10">
    <location>
        <begin position="121"/>
        <end position="141"/>
    </location>
</feature>
<evidence type="ECO:0000313" key="12">
    <source>
        <dbReference type="EMBL" id="RHZ69732.1"/>
    </source>
</evidence>
<evidence type="ECO:0000256" key="2">
    <source>
        <dbReference type="ARBA" id="ARBA00022448"/>
    </source>
</evidence>
<keyword evidence="13" id="KW-1185">Reference proteome</keyword>
<dbReference type="CDD" id="cd15853">
    <property type="entry name" value="SNARE_Bet1"/>
    <property type="match status" value="1"/>
</dbReference>
<evidence type="ECO:0000256" key="3">
    <source>
        <dbReference type="ARBA" id="ARBA00022692"/>
    </source>
</evidence>
<feature type="domain" description="T-SNARE coiled-coil homology" evidence="11">
    <location>
        <begin position="51"/>
        <end position="113"/>
    </location>
</feature>
<dbReference type="PANTHER" id="PTHR12791">
    <property type="entry name" value="GOLGI SNARE BET1-RELATED"/>
    <property type="match status" value="1"/>
</dbReference>
<dbReference type="InterPro" id="IPR000727">
    <property type="entry name" value="T_SNARE_dom"/>
</dbReference>
<evidence type="ECO:0000259" key="11">
    <source>
        <dbReference type="PROSITE" id="PS50192"/>
    </source>
</evidence>
<evidence type="ECO:0000256" key="5">
    <source>
        <dbReference type="ARBA" id="ARBA00022989"/>
    </source>
</evidence>